<keyword evidence="2" id="KW-1185">Reference proteome</keyword>
<accession>A0AA86VYU9</accession>
<evidence type="ECO:0000313" key="2">
    <source>
        <dbReference type="Proteomes" id="UP001189624"/>
    </source>
</evidence>
<dbReference type="Proteomes" id="UP001189624">
    <property type="component" value="Chromosome 5"/>
</dbReference>
<gene>
    <name evidence="1" type="ORF">AYBTSS11_LOCUS16886</name>
</gene>
<dbReference type="Gramene" id="rna-AYBTSS11_LOCUS16886">
    <property type="protein sequence ID" value="CAJ1956854.1"/>
    <property type="gene ID" value="gene-AYBTSS11_LOCUS16886"/>
</dbReference>
<sequence length="100" mass="10900">MVATLGFKEAIERAFIVKPSGVAQTCDRLGKILGDAGGVLTSKAAGRHYSILSWVKSCVDWQIQTRVSVETSRQIERFLRGGGVNLGKLGLWFGLKTFKS</sequence>
<organism evidence="1 2">
    <name type="scientific">Sphenostylis stenocarpa</name>
    <dbReference type="NCBI Taxonomy" id="92480"/>
    <lineage>
        <taxon>Eukaryota</taxon>
        <taxon>Viridiplantae</taxon>
        <taxon>Streptophyta</taxon>
        <taxon>Embryophyta</taxon>
        <taxon>Tracheophyta</taxon>
        <taxon>Spermatophyta</taxon>
        <taxon>Magnoliopsida</taxon>
        <taxon>eudicotyledons</taxon>
        <taxon>Gunneridae</taxon>
        <taxon>Pentapetalae</taxon>
        <taxon>rosids</taxon>
        <taxon>fabids</taxon>
        <taxon>Fabales</taxon>
        <taxon>Fabaceae</taxon>
        <taxon>Papilionoideae</taxon>
        <taxon>50 kb inversion clade</taxon>
        <taxon>NPAAA clade</taxon>
        <taxon>indigoferoid/millettioid clade</taxon>
        <taxon>Phaseoleae</taxon>
        <taxon>Sphenostylis</taxon>
    </lineage>
</organism>
<protein>
    <submittedName>
        <fullName evidence="1">Uncharacterized protein</fullName>
    </submittedName>
</protein>
<dbReference type="EMBL" id="OY731402">
    <property type="protein sequence ID" value="CAJ1956854.1"/>
    <property type="molecule type" value="Genomic_DNA"/>
</dbReference>
<dbReference type="AlphaFoldDB" id="A0AA86VYU9"/>
<reference evidence="1" key="1">
    <citation type="submission" date="2023-10" db="EMBL/GenBank/DDBJ databases">
        <authorList>
            <person name="Domelevo Entfellner J.-B."/>
        </authorList>
    </citation>
    <scope>NUCLEOTIDE SEQUENCE</scope>
</reference>
<name>A0AA86VYU9_9FABA</name>
<proteinExistence type="predicted"/>
<evidence type="ECO:0000313" key="1">
    <source>
        <dbReference type="EMBL" id="CAJ1956854.1"/>
    </source>
</evidence>